<comment type="caution">
    <text evidence="2">The sequence shown here is derived from an EMBL/GenBank/DDBJ whole genome shotgun (WGS) entry which is preliminary data.</text>
</comment>
<organism evidence="2 3">
    <name type="scientific">Hibiscus sabdariffa</name>
    <name type="common">roselle</name>
    <dbReference type="NCBI Taxonomy" id="183260"/>
    <lineage>
        <taxon>Eukaryota</taxon>
        <taxon>Viridiplantae</taxon>
        <taxon>Streptophyta</taxon>
        <taxon>Embryophyta</taxon>
        <taxon>Tracheophyta</taxon>
        <taxon>Spermatophyta</taxon>
        <taxon>Magnoliopsida</taxon>
        <taxon>eudicotyledons</taxon>
        <taxon>Gunneridae</taxon>
        <taxon>Pentapetalae</taxon>
        <taxon>rosids</taxon>
        <taxon>malvids</taxon>
        <taxon>Malvales</taxon>
        <taxon>Malvaceae</taxon>
        <taxon>Malvoideae</taxon>
        <taxon>Hibiscus</taxon>
    </lineage>
</organism>
<accession>A0ABR2PLS9</accession>
<evidence type="ECO:0000256" key="1">
    <source>
        <dbReference type="SAM" id="Phobius"/>
    </source>
</evidence>
<keyword evidence="3" id="KW-1185">Reference proteome</keyword>
<dbReference type="InterPro" id="IPR035979">
    <property type="entry name" value="RBD_domain_sf"/>
</dbReference>
<proteinExistence type="predicted"/>
<protein>
    <submittedName>
        <fullName evidence="2">Uncharacterized protein</fullName>
    </submittedName>
</protein>
<keyword evidence="1" id="KW-0812">Transmembrane</keyword>
<dbReference type="SUPFAM" id="SSF54928">
    <property type="entry name" value="RNA-binding domain, RBD"/>
    <property type="match status" value="1"/>
</dbReference>
<keyword evidence="1" id="KW-0472">Membrane</keyword>
<sequence>MILITISGLPQTVMRRELRNILSFVEGFQSFELDHRFVYPLCHASFNTTENAINARNILQGMILEPHSILQVEMGRQYPYAASIAMDGQTASSFFASKLQDWFSTYDRTLSRKRSWFNYIKDDLTRILRVAAEIWSNLLVHPEYTSVFTHDPMSSLFVTDDQRVKVLPVFRTRGGSDIDHLNHFIRYIICLPFQLDIDINRMIRVYNLNNKLGSYLHFLCEPNLLTIGSRMLLLGHPFTWINYQKSKFMIRMDEMIKSNWIDKQSFFNALQSLAYHPLVGWDTLVTQDNDAILVRLIIPWLDGILWLLRIMIQFWCAYLVVVHLKIKIGE</sequence>
<evidence type="ECO:0000313" key="2">
    <source>
        <dbReference type="EMBL" id="KAK8989365.1"/>
    </source>
</evidence>
<dbReference type="Gene3D" id="3.30.70.330">
    <property type="match status" value="1"/>
</dbReference>
<reference evidence="2 3" key="1">
    <citation type="journal article" date="2024" name="G3 (Bethesda)">
        <title>Genome assembly of Hibiscus sabdariffa L. provides insights into metabolisms of medicinal natural products.</title>
        <authorList>
            <person name="Kim T."/>
        </authorList>
    </citation>
    <scope>NUCLEOTIDE SEQUENCE [LARGE SCALE GENOMIC DNA]</scope>
    <source>
        <strain evidence="2">TK-2024</strain>
        <tissue evidence="2">Old leaves</tissue>
    </source>
</reference>
<name>A0ABR2PLS9_9ROSI</name>
<dbReference type="InterPro" id="IPR012677">
    <property type="entry name" value="Nucleotide-bd_a/b_plait_sf"/>
</dbReference>
<keyword evidence="1" id="KW-1133">Transmembrane helix</keyword>
<dbReference type="EMBL" id="JBBPBN010000056">
    <property type="protein sequence ID" value="KAK8989365.1"/>
    <property type="molecule type" value="Genomic_DNA"/>
</dbReference>
<feature type="transmembrane region" description="Helical" evidence="1">
    <location>
        <begin position="304"/>
        <end position="324"/>
    </location>
</feature>
<gene>
    <name evidence="2" type="ORF">V6N11_063796</name>
</gene>
<evidence type="ECO:0000313" key="3">
    <source>
        <dbReference type="Proteomes" id="UP001396334"/>
    </source>
</evidence>
<dbReference type="Proteomes" id="UP001396334">
    <property type="component" value="Unassembled WGS sequence"/>
</dbReference>